<dbReference type="KEGG" id="lvi:G7068_16205"/>
<accession>A0A6G7XJG7</accession>
<dbReference type="RefSeq" id="WP_166292850.1">
    <property type="nucleotide sequence ID" value="NZ_CP049863.1"/>
</dbReference>
<keyword evidence="3" id="KW-1185">Reference proteome</keyword>
<dbReference type="Proteomes" id="UP000502677">
    <property type="component" value="Chromosome"/>
</dbReference>
<gene>
    <name evidence="1" type="ORF">G7068_15845</name>
    <name evidence="2" type="ORF">G7068_16205</name>
</gene>
<proteinExistence type="predicted"/>
<dbReference type="InterPro" id="IPR011231">
    <property type="entry name" value="Phage_VT1-Sakai_H0018"/>
</dbReference>
<dbReference type="KEGG" id="lvi:G7068_15845"/>
<evidence type="ECO:0000313" key="1">
    <source>
        <dbReference type="EMBL" id="QIK64518.1"/>
    </source>
</evidence>
<dbReference type="EMBL" id="CP049863">
    <property type="protein sequence ID" value="QIK64590.1"/>
    <property type="molecule type" value="Genomic_DNA"/>
</dbReference>
<protein>
    <submittedName>
        <fullName evidence="1">DUF2190 family protein</fullName>
    </submittedName>
</protein>
<name>A0A6G7XJG7_9MICO</name>
<sequence>MAQHIVKDSHLPIFVQEVDVASTVKGDDWVGKGAIRGLAGYDGRLAEDGKYYTTVDTAAEVRFDAVAGAFAIGDSVYRKTDGSAFVKAATADHVLIGVATRAKAAAAGKLFVQLIPQAA</sequence>
<organism evidence="1 3">
    <name type="scientific">Leucobacter viscericola</name>
    <dbReference type="NCBI Taxonomy" id="2714935"/>
    <lineage>
        <taxon>Bacteria</taxon>
        <taxon>Bacillati</taxon>
        <taxon>Actinomycetota</taxon>
        <taxon>Actinomycetes</taxon>
        <taxon>Micrococcales</taxon>
        <taxon>Microbacteriaceae</taxon>
        <taxon>Leucobacter</taxon>
    </lineage>
</organism>
<evidence type="ECO:0000313" key="2">
    <source>
        <dbReference type="EMBL" id="QIK64590.1"/>
    </source>
</evidence>
<dbReference type="Pfam" id="PF09956">
    <property type="entry name" value="Phage_cement_2"/>
    <property type="match status" value="1"/>
</dbReference>
<evidence type="ECO:0000313" key="3">
    <source>
        <dbReference type="Proteomes" id="UP000502677"/>
    </source>
</evidence>
<reference evidence="1 3" key="1">
    <citation type="submission" date="2020-03" db="EMBL/GenBank/DDBJ databases">
        <title>Leucobacter sp. nov., isolated from beetles.</title>
        <authorList>
            <person name="Hyun D.-W."/>
            <person name="Bae J.-W."/>
        </authorList>
    </citation>
    <scope>NUCLEOTIDE SEQUENCE [LARGE SCALE GENOMIC DNA]</scope>
    <source>
        <strain evidence="1 3">HDW9C</strain>
    </source>
</reference>
<dbReference type="AlphaFoldDB" id="A0A6G7XJG7"/>
<dbReference type="EMBL" id="CP049863">
    <property type="protein sequence ID" value="QIK64518.1"/>
    <property type="molecule type" value="Genomic_DNA"/>
</dbReference>